<evidence type="ECO:0000256" key="2">
    <source>
        <dbReference type="ARBA" id="ARBA00022630"/>
    </source>
</evidence>
<feature type="domain" description="FAD-binding" evidence="4">
    <location>
        <begin position="2"/>
        <end position="311"/>
    </location>
</feature>
<dbReference type="Proteomes" id="UP001569414">
    <property type="component" value="Unassembled WGS sequence"/>
</dbReference>
<accession>A0ABV4NMS7</accession>
<dbReference type="PRINTS" id="PR00420">
    <property type="entry name" value="RNGMNOXGNASE"/>
</dbReference>
<dbReference type="SUPFAM" id="SSF51905">
    <property type="entry name" value="FAD/NAD(P)-binding domain"/>
    <property type="match status" value="1"/>
</dbReference>
<evidence type="ECO:0000256" key="1">
    <source>
        <dbReference type="ARBA" id="ARBA00001974"/>
    </source>
</evidence>
<dbReference type="InterPro" id="IPR036188">
    <property type="entry name" value="FAD/NAD-bd_sf"/>
</dbReference>
<name>A0ABV4NMS7_9GAMM</name>
<dbReference type="RefSeq" id="WP_371843446.1">
    <property type="nucleotide sequence ID" value="NZ_JBGMEL010000008.1"/>
</dbReference>
<dbReference type="PANTHER" id="PTHR43004">
    <property type="entry name" value="TRK SYSTEM POTASSIUM UPTAKE PROTEIN"/>
    <property type="match status" value="1"/>
</dbReference>
<organism evidence="5 6">
    <name type="scientific">Microbulbifer echini</name>
    <dbReference type="NCBI Taxonomy" id="1529067"/>
    <lineage>
        <taxon>Bacteria</taxon>
        <taxon>Pseudomonadati</taxon>
        <taxon>Pseudomonadota</taxon>
        <taxon>Gammaproteobacteria</taxon>
        <taxon>Cellvibrionales</taxon>
        <taxon>Microbulbiferaceae</taxon>
        <taxon>Microbulbifer</taxon>
    </lineage>
</organism>
<comment type="cofactor">
    <cofactor evidence="1">
        <name>FAD</name>
        <dbReference type="ChEBI" id="CHEBI:57692"/>
    </cofactor>
</comment>
<keyword evidence="3" id="KW-0274">FAD</keyword>
<reference evidence="5 6" key="1">
    <citation type="submission" date="2024-08" db="EMBL/GenBank/DDBJ databases">
        <authorList>
            <person name="Ishaq N."/>
        </authorList>
    </citation>
    <scope>NUCLEOTIDE SEQUENCE [LARGE SCALE GENOMIC DNA]</scope>
    <source>
        <strain evidence="5 6">JCM 30400</strain>
    </source>
</reference>
<evidence type="ECO:0000256" key="3">
    <source>
        <dbReference type="ARBA" id="ARBA00022827"/>
    </source>
</evidence>
<keyword evidence="6" id="KW-1185">Reference proteome</keyword>
<evidence type="ECO:0000259" key="4">
    <source>
        <dbReference type="Pfam" id="PF01494"/>
    </source>
</evidence>
<comment type="caution">
    <text evidence="5">The sequence shown here is derived from an EMBL/GenBank/DDBJ whole genome shotgun (WGS) entry which is preliminary data.</text>
</comment>
<evidence type="ECO:0000313" key="6">
    <source>
        <dbReference type="Proteomes" id="UP001569414"/>
    </source>
</evidence>
<dbReference type="Pfam" id="PF01494">
    <property type="entry name" value="FAD_binding_3"/>
    <property type="match status" value="1"/>
</dbReference>
<evidence type="ECO:0000313" key="5">
    <source>
        <dbReference type="EMBL" id="MFA0790853.1"/>
    </source>
</evidence>
<dbReference type="Gene3D" id="3.30.70.2450">
    <property type="match status" value="1"/>
</dbReference>
<dbReference type="EMBL" id="JBGMEL010000008">
    <property type="protein sequence ID" value="MFA0790853.1"/>
    <property type="molecule type" value="Genomic_DNA"/>
</dbReference>
<dbReference type="InterPro" id="IPR002938">
    <property type="entry name" value="FAD-bd"/>
</dbReference>
<protein>
    <submittedName>
        <fullName evidence="5">FAD-dependent oxidoreductase</fullName>
    </submittedName>
</protein>
<dbReference type="PANTHER" id="PTHR43004:SF19">
    <property type="entry name" value="BINDING MONOOXYGENASE, PUTATIVE (JCVI)-RELATED"/>
    <property type="match status" value="1"/>
</dbReference>
<keyword evidence="2" id="KW-0285">Flavoprotein</keyword>
<dbReference type="InterPro" id="IPR050641">
    <property type="entry name" value="RIFMO-like"/>
</dbReference>
<sequence length="354" mass="38664">MRVLIVGAGTTGLTAACALSLQGIDCQIIERRSQPSQLSRAVGIFPSTIELLSSIGVSADLFSEAVPMRGLQYLRNGRRLLFLDLSSKEYLGKVGLFFPQNKTESVLAGVLRERGVDVQYGLQLTDIASQDSSAVVEYSNHYKESFDWVIGADGVYSLVRQKMAIGYPGLDLPEWWSIADVEVNGYIPPNLVTVNLQEPGNSLSIVLPLGRGHVRVVSSKEDALSALRQPLDIKKVHSLGSFQISVRQAETYYKNRVLLAGDAAHCHSPVGGKGMNLGIADAVAAAGAISRGEVEQYACERHKIAKEVIRKTEFARKVVTSNNFLMKCGLWILAKAIDVVPVIRRGYIRHLTEI</sequence>
<dbReference type="Gene3D" id="3.50.50.60">
    <property type="entry name" value="FAD/NAD(P)-binding domain"/>
    <property type="match status" value="1"/>
</dbReference>
<dbReference type="PROSITE" id="PS51257">
    <property type="entry name" value="PROKAR_LIPOPROTEIN"/>
    <property type="match status" value="1"/>
</dbReference>
<gene>
    <name evidence="5" type="ORF">ACCI51_09880</name>
</gene>
<proteinExistence type="predicted"/>